<sequence length="149" mass="15994">MWAMLTDQAFHEEVCKATGATSWTAEVVPTADGGATITTRRTLPTDEFPDFVKSFVGSTIDVVRTDVWQAARADGNRSGTTVVEIKGAPVRLDGTMQPTTEGGTTVHDVDGRLKASIPLLGGKVEKAVEPPIRSAISREQQVGGRWLTR</sequence>
<evidence type="ECO:0000313" key="1">
    <source>
        <dbReference type="EMBL" id="GMA85990.1"/>
    </source>
</evidence>
<protein>
    <recommendedName>
        <fullName evidence="3">DUF2505 domain-containing protein</fullName>
    </recommendedName>
</protein>
<dbReference type="Pfam" id="PF10698">
    <property type="entry name" value="DUF2505"/>
    <property type="match status" value="1"/>
</dbReference>
<keyword evidence="2" id="KW-1185">Reference proteome</keyword>
<dbReference type="Proteomes" id="UP001157017">
    <property type="component" value="Unassembled WGS sequence"/>
</dbReference>
<dbReference type="InterPro" id="IPR019639">
    <property type="entry name" value="DUF2505"/>
</dbReference>
<organism evidence="1 2">
    <name type="scientific">Angustibacter aerolatus</name>
    <dbReference type="NCBI Taxonomy" id="1162965"/>
    <lineage>
        <taxon>Bacteria</taxon>
        <taxon>Bacillati</taxon>
        <taxon>Actinomycetota</taxon>
        <taxon>Actinomycetes</taxon>
        <taxon>Kineosporiales</taxon>
        <taxon>Kineosporiaceae</taxon>
    </lineage>
</organism>
<gene>
    <name evidence="1" type="ORF">GCM10025868_12400</name>
</gene>
<reference evidence="2" key="1">
    <citation type="journal article" date="2019" name="Int. J. Syst. Evol. Microbiol.">
        <title>The Global Catalogue of Microorganisms (GCM) 10K type strain sequencing project: providing services to taxonomists for standard genome sequencing and annotation.</title>
        <authorList>
            <consortium name="The Broad Institute Genomics Platform"/>
            <consortium name="The Broad Institute Genome Sequencing Center for Infectious Disease"/>
            <person name="Wu L."/>
            <person name="Ma J."/>
        </authorList>
    </citation>
    <scope>NUCLEOTIDE SEQUENCE [LARGE SCALE GENOMIC DNA]</scope>
    <source>
        <strain evidence="2">NBRC 108730</strain>
    </source>
</reference>
<comment type="caution">
    <text evidence="1">The sequence shown here is derived from an EMBL/GenBank/DDBJ whole genome shotgun (WGS) entry which is preliminary data.</text>
</comment>
<evidence type="ECO:0008006" key="3">
    <source>
        <dbReference type="Google" id="ProtNLM"/>
    </source>
</evidence>
<evidence type="ECO:0000313" key="2">
    <source>
        <dbReference type="Proteomes" id="UP001157017"/>
    </source>
</evidence>
<accession>A0ABQ6JGM2</accession>
<name>A0ABQ6JGM2_9ACTN</name>
<proteinExistence type="predicted"/>
<dbReference type="EMBL" id="BSUZ01000001">
    <property type="protein sequence ID" value="GMA85990.1"/>
    <property type="molecule type" value="Genomic_DNA"/>
</dbReference>